<feature type="compositionally biased region" description="Basic and acidic residues" evidence="1">
    <location>
        <begin position="641"/>
        <end position="650"/>
    </location>
</feature>
<evidence type="ECO:0000313" key="2">
    <source>
        <dbReference type="EMBL" id="CVL07327.1"/>
    </source>
</evidence>
<evidence type="ECO:0000256" key="1">
    <source>
        <dbReference type="SAM" id="MobiDB-lite"/>
    </source>
</evidence>
<keyword evidence="3" id="KW-1185">Reference proteome</keyword>
<dbReference type="AlphaFoldDB" id="A0A1L7UHW7"/>
<feature type="region of interest" description="Disordered" evidence="1">
    <location>
        <begin position="630"/>
        <end position="666"/>
    </location>
</feature>
<proteinExistence type="predicted"/>
<name>A0A1L7UHW7_FUSMA</name>
<gene>
    <name evidence="2" type="ORF">FMAN_15394</name>
</gene>
<dbReference type="EMBL" id="FCQH01000019">
    <property type="protein sequence ID" value="CVL07327.1"/>
    <property type="molecule type" value="Genomic_DNA"/>
</dbReference>
<accession>A0A1L7UHW7</accession>
<dbReference type="RefSeq" id="XP_041690423.1">
    <property type="nucleotide sequence ID" value="XM_041824998.1"/>
</dbReference>
<protein>
    <submittedName>
        <fullName evidence="2">Uncharacterized protein</fullName>
    </submittedName>
</protein>
<comment type="caution">
    <text evidence="2">The sequence shown here is derived from an EMBL/GenBank/DDBJ whole genome shotgun (WGS) entry which is preliminary data.</text>
</comment>
<dbReference type="GeneID" id="65094635"/>
<reference evidence="3" key="1">
    <citation type="journal article" date="2016" name="Genome Biol. Evol.">
        <title>Comparative 'omics' of the Fusarium fujikuroi species complex highlights differences in genetic potential and metabolite synthesis.</title>
        <authorList>
            <person name="Niehaus E.-M."/>
            <person name="Muensterkoetter M."/>
            <person name="Proctor R.H."/>
            <person name="Brown D.W."/>
            <person name="Sharon A."/>
            <person name="Idan Y."/>
            <person name="Oren-Young L."/>
            <person name="Sieber C.M."/>
            <person name="Novak O."/>
            <person name="Pencik A."/>
            <person name="Tarkowska D."/>
            <person name="Hromadova K."/>
            <person name="Freeman S."/>
            <person name="Maymon M."/>
            <person name="Elazar M."/>
            <person name="Youssef S.A."/>
            <person name="El-Shabrawy E.S.M."/>
            <person name="Shalaby A.B.A."/>
            <person name="Houterman P."/>
            <person name="Brock N.L."/>
            <person name="Burkhardt I."/>
            <person name="Tsavkelova E.A."/>
            <person name="Dickschat J.S."/>
            <person name="Galuszka P."/>
            <person name="Gueldener U."/>
            <person name="Tudzynski B."/>
        </authorList>
    </citation>
    <scope>NUCLEOTIDE SEQUENCE [LARGE SCALE GENOMIC DNA]</scope>
    <source>
        <strain evidence="3">MRC7560</strain>
    </source>
</reference>
<sequence length="666" mass="73111">MEAVTPTPLAISNVRLDPPSFTPFSAVPVDLVKVSSASSILHGVQLAMKNIANMERRDHRSLALSGLQSLFIPNICDVLGQAGQDRVKNMDPDTPVYQSVMLDFHKALISQYHSLTSASRYSDIITDFCVNNNHEARISSMLNISSYATSIVWDETVVLAMIKALPMGSILLYIWKNLDDIRNAEPSFLTSGDSAARKLVLLGLHNLTGLSKTMSYTDKDVELVGFNATTTGLHALDGKNAWVVGRNQTMKSVGELIFTNTLQGIHKVMFGDLANCLLGESLMTAAHFRWQVHHRALTMDVPVEAVLHMMPAPYIDEYYRLEGYWTMADFARMPFNLRCIQVGANTDFTKSETTMVVALTEQDIVAQLTKPDKTLISIDHINSAGAQGTLARNPTAEEGVMLDGVQIADSFAATANPGDPISTAKKAGWYSGASLDNIRGAKTFLDGITAAINRAKVRLSTADPATWATMTPSQWELAIRNDWEFQREGQAITKDVFVEDIVKQFSDELPSMIGFISLLAGNQYVLMSGLAKTHILDVTGAIDGGLVSGNIRYATVEAAVHDITLAQVMTQIDRVNNAVTDAQAILQAKQDMLIAQKDKLSQDEIDLQEAEIKEDQNDIYKLNQQKAEFQDVQQMQSDPQHSTDRIKEAQDGIDDAQQSITNPGEV</sequence>
<feature type="compositionally biased region" description="Polar residues" evidence="1">
    <location>
        <begin position="656"/>
        <end position="666"/>
    </location>
</feature>
<feature type="compositionally biased region" description="Polar residues" evidence="1">
    <location>
        <begin position="630"/>
        <end position="640"/>
    </location>
</feature>
<evidence type="ECO:0000313" key="3">
    <source>
        <dbReference type="Proteomes" id="UP000184255"/>
    </source>
</evidence>
<dbReference type="VEuPathDB" id="FungiDB:FMAN_15394"/>
<organism evidence="2 3">
    <name type="scientific">Fusarium mangiferae</name>
    <name type="common">Mango malformation disease fungus</name>
    <dbReference type="NCBI Taxonomy" id="192010"/>
    <lineage>
        <taxon>Eukaryota</taxon>
        <taxon>Fungi</taxon>
        <taxon>Dikarya</taxon>
        <taxon>Ascomycota</taxon>
        <taxon>Pezizomycotina</taxon>
        <taxon>Sordariomycetes</taxon>
        <taxon>Hypocreomycetidae</taxon>
        <taxon>Hypocreales</taxon>
        <taxon>Nectriaceae</taxon>
        <taxon>Fusarium</taxon>
        <taxon>Fusarium fujikuroi species complex</taxon>
    </lineage>
</organism>
<dbReference type="Proteomes" id="UP000184255">
    <property type="component" value="Unassembled WGS sequence"/>
</dbReference>